<feature type="compositionally biased region" description="Basic residues" evidence="21">
    <location>
        <begin position="1695"/>
        <end position="1706"/>
    </location>
</feature>
<comment type="caution">
    <text evidence="24">The sequence shown here is derived from an EMBL/GenBank/DDBJ whole genome shotgun (WGS) entry which is preliminary data.</text>
</comment>
<keyword evidence="2" id="KW-0813">Transport</keyword>
<evidence type="ECO:0000259" key="23">
    <source>
        <dbReference type="SMART" id="SM01062"/>
    </source>
</evidence>
<dbReference type="InterPro" id="IPR005821">
    <property type="entry name" value="Ion_trans_dom"/>
</dbReference>
<gene>
    <name evidence="24" type="primary">CACNA1B_2</name>
    <name evidence="24" type="ORF">CRENBAI_023699</name>
</gene>
<evidence type="ECO:0000256" key="10">
    <source>
        <dbReference type="ARBA" id="ARBA00022882"/>
    </source>
</evidence>
<evidence type="ECO:0000256" key="16">
    <source>
        <dbReference type="ARBA" id="ARBA00023303"/>
    </source>
</evidence>
<proteinExistence type="inferred from homology"/>
<keyword evidence="15" id="KW-0325">Glycoprotein</keyword>
<evidence type="ECO:0000256" key="21">
    <source>
        <dbReference type="SAM" id="MobiDB-lite"/>
    </source>
</evidence>
<keyword evidence="12" id="KW-0406">Ion transport</keyword>
<dbReference type="InterPro" id="IPR027359">
    <property type="entry name" value="Volt_channel_dom_sf"/>
</dbReference>
<accession>A0AAV9RCI9</accession>
<evidence type="ECO:0000313" key="24">
    <source>
        <dbReference type="EMBL" id="KAK5606307.1"/>
    </source>
</evidence>
<dbReference type="Pfam" id="PF08763">
    <property type="entry name" value="Ca_chan_IQ"/>
    <property type="match status" value="1"/>
</dbReference>
<evidence type="ECO:0000256" key="9">
    <source>
        <dbReference type="ARBA" id="ARBA00022837"/>
    </source>
</evidence>
<name>A0AAV9RCI9_9TELE</name>
<dbReference type="SMART" id="SM01062">
    <property type="entry name" value="Ca_chan_IQ"/>
    <property type="match status" value="1"/>
</dbReference>
<dbReference type="Gene3D" id="1.20.120.350">
    <property type="entry name" value="Voltage-gated potassium channels. Chain C"/>
    <property type="match status" value="3"/>
</dbReference>
<dbReference type="FunFam" id="1.10.238.10:FF:000063">
    <property type="entry name" value="Voltage-dependent N-type calcium channel subunit alpha"/>
    <property type="match status" value="1"/>
</dbReference>
<dbReference type="PRINTS" id="PR00167">
    <property type="entry name" value="CACHANNEL"/>
</dbReference>
<feature type="compositionally biased region" description="Basic and acidic residues" evidence="21">
    <location>
        <begin position="605"/>
        <end position="615"/>
    </location>
</feature>
<evidence type="ECO:0000256" key="7">
    <source>
        <dbReference type="ARBA" id="ARBA00022723"/>
    </source>
</evidence>
<dbReference type="Gene3D" id="1.10.287.70">
    <property type="match status" value="3"/>
</dbReference>
<dbReference type="Proteomes" id="UP001311232">
    <property type="component" value="Unassembled WGS sequence"/>
</dbReference>
<feature type="coiled-coil region" evidence="20">
    <location>
        <begin position="294"/>
        <end position="321"/>
    </location>
</feature>
<organism evidence="24 25">
    <name type="scientific">Crenichthys baileyi</name>
    <name type="common">White River springfish</name>
    <dbReference type="NCBI Taxonomy" id="28760"/>
    <lineage>
        <taxon>Eukaryota</taxon>
        <taxon>Metazoa</taxon>
        <taxon>Chordata</taxon>
        <taxon>Craniata</taxon>
        <taxon>Vertebrata</taxon>
        <taxon>Euteleostomi</taxon>
        <taxon>Actinopterygii</taxon>
        <taxon>Neopterygii</taxon>
        <taxon>Teleostei</taxon>
        <taxon>Neoteleostei</taxon>
        <taxon>Acanthomorphata</taxon>
        <taxon>Ovalentaria</taxon>
        <taxon>Atherinomorphae</taxon>
        <taxon>Cyprinodontiformes</taxon>
        <taxon>Goodeidae</taxon>
        <taxon>Crenichthys</taxon>
    </lineage>
</organism>
<dbReference type="GO" id="GO:0008331">
    <property type="term" value="F:high voltage-gated calcium channel activity"/>
    <property type="evidence" value="ECO:0007669"/>
    <property type="project" value="TreeGrafter"/>
</dbReference>
<feature type="transmembrane region" description="Helical" evidence="22">
    <location>
        <begin position="863"/>
        <end position="885"/>
    </location>
</feature>
<dbReference type="InterPro" id="IPR005447">
    <property type="entry name" value="VDCC_N_a1su"/>
</dbReference>
<feature type="compositionally biased region" description="Polar residues" evidence="21">
    <location>
        <begin position="1615"/>
        <end position="1627"/>
    </location>
</feature>
<feature type="transmembrane region" description="Helical" evidence="22">
    <location>
        <begin position="795"/>
        <end position="812"/>
    </location>
</feature>
<dbReference type="InterPro" id="IPR050599">
    <property type="entry name" value="VDCC_alpha-1_subunit"/>
</dbReference>
<comment type="subcellular location">
    <subcellularLocation>
        <location evidence="1 19">Membrane</location>
        <topology evidence="1 19">Multi-pass membrane protein</topology>
    </subcellularLocation>
</comment>
<dbReference type="PANTHER" id="PTHR45628">
    <property type="entry name" value="VOLTAGE-DEPENDENT CALCIUM CHANNEL TYPE A SUBUNIT ALPHA-1"/>
    <property type="match status" value="1"/>
</dbReference>
<evidence type="ECO:0000256" key="14">
    <source>
        <dbReference type="ARBA" id="ARBA00023157"/>
    </source>
</evidence>
<feature type="transmembrane region" description="Helical" evidence="22">
    <location>
        <begin position="137"/>
        <end position="155"/>
    </location>
</feature>
<dbReference type="PANTHER" id="PTHR45628:SF35">
    <property type="entry name" value="VOLTAGE-DEPENDENT N-TYPE CALCIUM CHANNEL SUBUNIT ALPHA"/>
    <property type="match status" value="1"/>
</dbReference>
<dbReference type="Pfam" id="PF00520">
    <property type="entry name" value="Ion_trans"/>
    <property type="match status" value="3"/>
</dbReference>
<evidence type="ECO:0000256" key="8">
    <source>
        <dbReference type="ARBA" id="ARBA00022737"/>
    </source>
</evidence>
<keyword evidence="4 19" id="KW-0109">Calcium transport</keyword>
<comment type="similarity">
    <text evidence="19">Belongs to the calcium channel alpha-1 subunit (TC 1.A.1.11) family.</text>
</comment>
<dbReference type="FunFam" id="1.20.120.350:FF:000013">
    <property type="entry name" value="Voltage-dependent N-type calcium channel subunit alpha"/>
    <property type="match status" value="1"/>
</dbReference>
<keyword evidence="13 22" id="KW-0472">Membrane</keyword>
<feature type="transmembrane region" description="Helical" evidence="22">
    <location>
        <begin position="975"/>
        <end position="1000"/>
    </location>
</feature>
<feature type="compositionally biased region" description="Basic and acidic residues" evidence="21">
    <location>
        <begin position="468"/>
        <end position="487"/>
    </location>
</feature>
<evidence type="ECO:0000256" key="19">
    <source>
        <dbReference type="RuleBase" id="RU003808"/>
    </source>
</evidence>
<keyword evidence="6 22" id="KW-0812">Transmembrane</keyword>
<evidence type="ECO:0000256" key="1">
    <source>
        <dbReference type="ARBA" id="ARBA00004141"/>
    </source>
</evidence>
<keyword evidence="3" id="KW-0597">Phosphoprotein</keyword>
<keyword evidence="7 18" id="KW-0479">Metal-binding</keyword>
<feature type="transmembrane region" description="Helical" evidence="22">
    <location>
        <begin position="1086"/>
        <end position="1109"/>
    </location>
</feature>
<dbReference type="InterPro" id="IPR031649">
    <property type="entry name" value="GPHH_dom"/>
</dbReference>
<dbReference type="FunFam" id="1.10.287.70:FF:000025">
    <property type="entry name" value="Voltage-dependent R-type calcium channel subunit alpha"/>
    <property type="match status" value="1"/>
</dbReference>
<dbReference type="InterPro" id="IPR014873">
    <property type="entry name" value="VDCC_a1su_IQ"/>
</dbReference>
<feature type="region of interest" description="Disordered" evidence="21">
    <location>
        <begin position="1730"/>
        <end position="1750"/>
    </location>
</feature>
<evidence type="ECO:0000256" key="6">
    <source>
        <dbReference type="ARBA" id="ARBA00022692"/>
    </source>
</evidence>
<feature type="region of interest" description="Disordered" evidence="21">
    <location>
        <begin position="1600"/>
        <end position="1714"/>
    </location>
</feature>
<feature type="transmembrane region" description="Helical" evidence="22">
    <location>
        <begin position="198"/>
        <end position="220"/>
    </location>
</feature>
<keyword evidence="11 22" id="KW-1133">Transmembrane helix</keyword>
<protein>
    <recommendedName>
        <fullName evidence="19">Voltage-dependent N-type calcium channel subunit alpha</fullName>
    </recommendedName>
</protein>
<dbReference type="GO" id="GO:0098703">
    <property type="term" value="P:calcium ion import across plasma membrane"/>
    <property type="evidence" value="ECO:0007669"/>
    <property type="project" value="TreeGrafter"/>
</dbReference>
<feature type="compositionally biased region" description="Basic residues" evidence="21">
    <location>
        <begin position="1641"/>
        <end position="1654"/>
    </location>
</feature>
<feature type="domain" description="Voltage-dependent calcium channel alpha-1 subunit IQ" evidence="23">
    <location>
        <begin position="1426"/>
        <end position="1460"/>
    </location>
</feature>
<reference evidence="24 25" key="1">
    <citation type="submission" date="2021-06" db="EMBL/GenBank/DDBJ databases">
        <authorList>
            <person name="Palmer J.M."/>
        </authorList>
    </citation>
    <scope>NUCLEOTIDE SEQUENCE [LARGE SCALE GENOMIC DNA]</scope>
    <source>
        <strain evidence="24 25">MEX-2019</strain>
        <tissue evidence="24">Muscle</tissue>
    </source>
</reference>
<feature type="transmembrane region" description="Helical" evidence="22">
    <location>
        <begin position="98"/>
        <end position="116"/>
    </location>
</feature>
<evidence type="ECO:0000256" key="11">
    <source>
        <dbReference type="ARBA" id="ARBA00022989"/>
    </source>
</evidence>
<evidence type="ECO:0000256" key="12">
    <source>
        <dbReference type="ARBA" id="ARBA00023065"/>
    </source>
</evidence>
<keyword evidence="10 19" id="KW-0851">Voltage-gated channel</keyword>
<keyword evidence="14" id="KW-1015">Disulfide bond</keyword>
<comment type="function">
    <text evidence="19">Voltage-sensitive calcium channels (VSCC) mediate the entry of calcium ions into excitable cells and are also involved in a variety of calcium-dependent processes, including muscle contraction, hormone or neurotransmitter release, gene expression, cell motility, cell division and cell death. This alpha-1B subunit gives rise to N-type calcium currents. N-type calcium channels belong to the 'high-voltage activated' (HVA) group. They are involved in pain signaling. Calcium channels containing alpha-1B subunit may play a role in directed migration of immature neurons.</text>
</comment>
<keyword evidence="9 18" id="KW-0106">Calcium</keyword>
<dbReference type="Pfam" id="PF16905">
    <property type="entry name" value="GPHH"/>
    <property type="match status" value="1"/>
</dbReference>
<evidence type="ECO:0000256" key="13">
    <source>
        <dbReference type="ARBA" id="ARBA00023136"/>
    </source>
</evidence>
<dbReference type="GO" id="GO:0046872">
    <property type="term" value="F:metal ion binding"/>
    <property type="evidence" value="ECO:0007669"/>
    <property type="project" value="UniProtKB-KW"/>
</dbReference>
<dbReference type="InterPro" id="IPR002077">
    <property type="entry name" value="VDCCAlpha1"/>
</dbReference>
<evidence type="ECO:0000256" key="22">
    <source>
        <dbReference type="SAM" id="Phobius"/>
    </source>
</evidence>
<dbReference type="EMBL" id="JAHHUM010002088">
    <property type="protein sequence ID" value="KAK5606307.1"/>
    <property type="molecule type" value="Genomic_DNA"/>
</dbReference>
<feature type="transmembrane region" description="Helical" evidence="22">
    <location>
        <begin position="276"/>
        <end position="298"/>
    </location>
</feature>
<dbReference type="GO" id="GO:0043025">
    <property type="term" value="C:neuronal cell body"/>
    <property type="evidence" value="ECO:0007669"/>
    <property type="project" value="TreeGrafter"/>
</dbReference>
<dbReference type="Gene3D" id="1.10.238.10">
    <property type="entry name" value="EF-hand"/>
    <property type="match status" value="1"/>
</dbReference>
<feature type="compositionally biased region" description="Basic residues" evidence="21">
    <location>
        <begin position="452"/>
        <end position="467"/>
    </location>
</feature>
<dbReference type="GO" id="GO:0005891">
    <property type="term" value="C:voltage-gated calcium channel complex"/>
    <property type="evidence" value="ECO:0007669"/>
    <property type="project" value="InterPro"/>
</dbReference>
<feature type="compositionally biased region" description="Basic and acidic residues" evidence="21">
    <location>
        <begin position="1737"/>
        <end position="1750"/>
    </location>
</feature>
<feature type="compositionally biased region" description="Polar residues" evidence="21">
    <location>
        <begin position="647"/>
        <end position="664"/>
    </location>
</feature>
<evidence type="ECO:0000256" key="18">
    <source>
        <dbReference type="PIRSR" id="PIRSR602077-1"/>
    </source>
</evidence>
<dbReference type="SUPFAM" id="SSF81324">
    <property type="entry name" value="Voltage-gated potassium channels"/>
    <property type="match status" value="3"/>
</dbReference>
<feature type="transmembrane region" description="Helical" evidence="22">
    <location>
        <begin position="1266"/>
        <end position="1289"/>
    </location>
</feature>
<dbReference type="FunFam" id="1.10.287.70:FF:000023">
    <property type="entry name" value="Voltage-dependent R-type calcium channel subunit alpha"/>
    <property type="match status" value="1"/>
</dbReference>
<evidence type="ECO:0000313" key="25">
    <source>
        <dbReference type="Proteomes" id="UP001311232"/>
    </source>
</evidence>
<feature type="transmembrane region" description="Helical" evidence="22">
    <location>
        <begin position="1177"/>
        <end position="1195"/>
    </location>
</feature>
<evidence type="ECO:0000256" key="4">
    <source>
        <dbReference type="ARBA" id="ARBA00022568"/>
    </source>
</evidence>
<dbReference type="GO" id="GO:0045202">
    <property type="term" value="C:synapse"/>
    <property type="evidence" value="ECO:0007669"/>
    <property type="project" value="GOC"/>
</dbReference>
<dbReference type="FunFam" id="1.20.120.350:FF:000001">
    <property type="entry name" value="Voltage-dependent L-type calcium channel subunit alpha"/>
    <property type="match status" value="1"/>
</dbReference>
<dbReference type="PRINTS" id="PR01631">
    <property type="entry name" value="NVDCCALPHA1"/>
</dbReference>
<evidence type="ECO:0000256" key="15">
    <source>
        <dbReference type="ARBA" id="ARBA00023180"/>
    </source>
</evidence>
<dbReference type="FunFam" id="1.20.120.350:FF:000011">
    <property type="entry name" value="Voltage-dependent N-type calcium channel subunit alpha"/>
    <property type="match status" value="1"/>
</dbReference>
<feature type="compositionally biased region" description="Basic residues" evidence="21">
    <location>
        <begin position="538"/>
        <end position="549"/>
    </location>
</feature>
<keyword evidence="25" id="KW-1185">Reference proteome</keyword>
<evidence type="ECO:0000256" key="3">
    <source>
        <dbReference type="ARBA" id="ARBA00022553"/>
    </source>
</evidence>
<keyword evidence="16" id="KW-0407">Ion channel</keyword>
<feature type="transmembrane region" description="Helical" evidence="22">
    <location>
        <begin position="1056"/>
        <end position="1074"/>
    </location>
</feature>
<feature type="transmembrane region" description="Helical" evidence="22">
    <location>
        <begin position="763"/>
        <end position="783"/>
    </location>
</feature>
<dbReference type="GO" id="GO:0007268">
    <property type="term" value="P:chemical synaptic transmission"/>
    <property type="evidence" value="ECO:0007669"/>
    <property type="project" value="TreeGrafter"/>
</dbReference>
<feature type="compositionally biased region" description="Basic and acidic residues" evidence="21">
    <location>
        <begin position="495"/>
        <end position="517"/>
    </location>
</feature>
<evidence type="ECO:0000256" key="20">
    <source>
        <dbReference type="SAM" id="Coils"/>
    </source>
</evidence>
<keyword evidence="8" id="KW-0677">Repeat</keyword>
<feature type="transmembrane region" description="Helical" evidence="22">
    <location>
        <begin position="73"/>
        <end position="92"/>
    </location>
</feature>
<feature type="transmembrane region" description="Helical" evidence="22">
    <location>
        <begin position="725"/>
        <end position="743"/>
    </location>
</feature>
<evidence type="ECO:0000256" key="17">
    <source>
        <dbReference type="ARBA" id="ARBA00036634"/>
    </source>
</evidence>
<sequence>MFVMHEVLKRTKKSKNDLINAEEGEDHFTDISSVGSPFARISVKSKNESSSYLRRKEKRIRFTIRHLVKSQTFYWTVLCLVGLNTLCVAIVHYDQPEWLTYALYLAEFVFLGLFLAEMTMKMYGLGPQNYFHSSFNCFDFGVIIGSIFEVVWAAIKPGASFGISVLRALRLLRIFKVTKYWNSLRNLVVSLLNSMKSIISLLFLLFLFIVVFALLGMQLFGGQFNFEDETPTTNFDTFPAAILTVFQILTGEDWNAVMYHGIESQGGVHGGMFSSIYFIILTLFGNYTLLNVFLAIAVDNLANAQELTKDEEEQEEAISKKLALQKAKEVQEVSPMLAANISITTSYVCTPVHHYLSKELQKPVKTMSVWEQKASQLRRHNQASCEALYDPEECVHLPSGLHIRPDTKTHLDRPLVVGHSDGPLVGGCQHHHHNPSTPEEPETVTDPSSAPHHSHYPHRHHRHRDRGRAKVKEEPNDNSDNGKDGRQHVHHSHSKNHEYSWRQEGKSERSCSKEGAGKHHHHSSMDDSAGGAATREKEHRHHHSQRRSRGGNGTVNSGERGERRLHHKYGRPSNKNEDREGKRRRHHAHGSRSQSRAQGEESNEREETHTNRFGDSEGESLVISQQLGSLGAPGQPEDSDNQKNVRRTGQTSIHIPPVTITSPGETTLIQMNITDNESIPINEKNFRKDQCHSGPRPILPYSSMFIFGQTNPVRRLCHYIVTLRYFEMSILVVIAMSSIALAAEDPVWTNAPRNNVLKYLDYAFTGVFTFEMVIKMVDLGLILHPGSYFRDLWNILDFIVVSGALVAFAFSSQQGPTRGTKGKDISTIKSLRVLRVLRPLKTIKRLPKLKAVFDCVVNSLKNVLNILIVYILFMFIFAVIAVQLFKGKFFYCTDESKALEKDCKGQFLDYDKDTVAAMPREWKKYEFHYDNVLWAFLTLFTVSTGEGWPTVLKHSVDATFEDQGPSPGYRIEMSIFYVVYFVVFPFFFVNIFVALIIITFQEQGDKALSECSLEKNERACIDFAINAKPLTRYMPEDTQSFQYRMWKFVVSAPFEYSIMIMIALNTVVLMMKFHGAPDVYEAMLKYLNIVFTILFTLECVLKIIAFGPLNYLKDAWNVFDFVTVLGSITDILVTEINDRLLNLSFLRLFRAARLIKLLRQGYTIRILLWTFVQSFKALPYVCLLIAMLFFIYAIIGMQVFGNIELNEDTAINHHNNFRTFLQALMLLFRSATGEAWHEIMLSCLSHRACDERSGTSGKECGSDFAYFYFVSFIFLCSFLMLNLFVAVIMDNFEYLTRDSSILGPHHLDEFIRVWAEYDPAACGRIKYSDMYQMLLHMPPPLGLGKKCPPRVAYKRLVKMNMPIADDNTVHFTSTLMALIRTALEIKLASGMVMQRLMDAELKKDISTVWPSLSQKTMDLLVTPHKPNELTVGKVYAALMIFDYYKQNRARRLQLQQMNISGPQCKVEALFKPLLPLTHMQDSPSVLQSQQNLESLHQVASSNSINNGGMLPGYDPRYESIASSGMERPIKGVQAKPKRIISKGPSVDTPETVNQVSVELRQIENSVSSTVSVPGSGLENQGRAASMPRLNVELQQRHSPGMYLDSVPDASPMRRSASTVAPQRSQEVNLRDYTLEKPRQERTHHHHRHCHHRRDRDKEKRQRSLDSPLGGQPPSSTGVPEEPASEPAASRERTQKRGRSHERKHHHSSTDKQRYYSCDRYCSREHCCPKSATAAGSCREEQETSKKQWFG</sequence>
<feature type="binding site" evidence="18">
    <location>
        <position position="252"/>
    </location>
    <ligand>
        <name>Ca(2+)</name>
        <dbReference type="ChEBI" id="CHEBI:29108"/>
    </ligand>
</feature>
<evidence type="ECO:0000256" key="5">
    <source>
        <dbReference type="ARBA" id="ARBA00022673"/>
    </source>
</evidence>
<feature type="compositionally biased region" description="Basic and acidic residues" evidence="21">
    <location>
        <begin position="1628"/>
        <end position="1640"/>
    </location>
</feature>
<keyword evidence="20" id="KW-0175">Coiled coil</keyword>
<keyword evidence="5 19" id="KW-0107">Calcium channel</keyword>
<evidence type="ECO:0000256" key="2">
    <source>
        <dbReference type="ARBA" id="ARBA00022448"/>
    </source>
</evidence>
<feature type="binding site" evidence="18">
    <location>
        <position position="946"/>
    </location>
    <ligand>
        <name>Ca(2+)</name>
        <dbReference type="ChEBI" id="CHEBI:29108"/>
    </ligand>
</feature>
<comment type="catalytic activity">
    <reaction evidence="17">
        <text>Ca(2+)(in) = Ca(2+)(out)</text>
        <dbReference type="Rhea" id="RHEA:29671"/>
        <dbReference type="ChEBI" id="CHEBI:29108"/>
    </reaction>
</comment>
<feature type="region of interest" description="Disordered" evidence="21">
    <location>
        <begin position="412"/>
        <end position="664"/>
    </location>
</feature>